<evidence type="ECO:0000313" key="1">
    <source>
        <dbReference type="EMBL" id="MFD1410541.1"/>
    </source>
</evidence>
<name>A0ABW4BL32_9LACO</name>
<comment type="caution">
    <text evidence="1">The sequence shown here is derived from an EMBL/GenBank/DDBJ whole genome shotgun (WGS) entry which is preliminary data.</text>
</comment>
<reference evidence="2" key="1">
    <citation type="journal article" date="2019" name="Int. J. Syst. Evol. Microbiol.">
        <title>The Global Catalogue of Microorganisms (GCM) 10K type strain sequencing project: providing services to taxonomists for standard genome sequencing and annotation.</title>
        <authorList>
            <consortium name="The Broad Institute Genomics Platform"/>
            <consortium name="The Broad Institute Genome Sequencing Center for Infectious Disease"/>
            <person name="Wu L."/>
            <person name="Ma J."/>
        </authorList>
    </citation>
    <scope>NUCLEOTIDE SEQUENCE [LARGE SCALE GENOMIC DNA]</scope>
    <source>
        <strain evidence="2">CCM 8937</strain>
    </source>
</reference>
<dbReference type="Gene3D" id="1.10.340.30">
    <property type="entry name" value="Hypothetical protein, domain 2"/>
    <property type="match status" value="1"/>
</dbReference>
<dbReference type="SUPFAM" id="SSF48150">
    <property type="entry name" value="DNA-glycosylase"/>
    <property type="match status" value="1"/>
</dbReference>
<keyword evidence="2" id="KW-1185">Reference proteome</keyword>
<organism evidence="1 2">
    <name type="scientific">Lapidilactobacillus gannanensis</name>
    <dbReference type="NCBI Taxonomy" id="2486002"/>
    <lineage>
        <taxon>Bacteria</taxon>
        <taxon>Bacillati</taxon>
        <taxon>Bacillota</taxon>
        <taxon>Bacilli</taxon>
        <taxon>Lactobacillales</taxon>
        <taxon>Lactobacillaceae</taxon>
        <taxon>Lapidilactobacillus</taxon>
    </lineage>
</organism>
<dbReference type="RefSeq" id="WP_318531221.1">
    <property type="nucleotide sequence ID" value="NZ_JBHTOH010000016.1"/>
</dbReference>
<evidence type="ECO:0000313" key="2">
    <source>
        <dbReference type="Proteomes" id="UP001597191"/>
    </source>
</evidence>
<protein>
    <submittedName>
        <fullName evidence="1">DNA-3-methyladenine glycosylase I</fullName>
        <ecNumber evidence="1">3.2.2.20</ecNumber>
    </submittedName>
</protein>
<sequence>MTILVKQHETGIEEYDRLFGQPTHDNQILFELSIVAVFQAGLSWQVAASKLPVFRQVFANFDYQQVAGFDEPEFEALLQNPAMIRNPRKIQAIIMNARAIYQLQPEFKDFADYLWHFSENQTWTMAVPIGAPLNRRSSFGAIVAKDMKKRGFKFLGPTTVQLLLLACGIIQRQETDETEA</sequence>
<dbReference type="GO" id="GO:0008725">
    <property type="term" value="F:DNA-3-methyladenine glycosylase activity"/>
    <property type="evidence" value="ECO:0007669"/>
    <property type="project" value="UniProtKB-EC"/>
</dbReference>
<keyword evidence="1" id="KW-0326">Glycosidase</keyword>
<dbReference type="PANTHER" id="PTHR30037">
    <property type="entry name" value="DNA-3-METHYLADENINE GLYCOSYLASE 1"/>
    <property type="match status" value="1"/>
</dbReference>
<proteinExistence type="predicted"/>
<keyword evidence="1" id="KW-0378">Hydrolase</keyword>
<dbReference type="EC" id="3.2.2.20" evidence="1"/>
<gene>
    <name evidence="1" type="ORF">ACFQ4R_02735</name>
</gene>
<dbReference type="InterPro" id="IPR052891">
    <property type="entry name" value="DNA-3mA_glycosylase"/>
</dbReference>
<accession>A0ABW4BL32</accession>
<dbReference type="InterPro" id="IPR011257">
    <property type="entry name" value="DNA_glycosylase"/>
</dbReference>
<dbReference type="InterPro" id="IPR005019">
    <property type="entry name" value="Adenine_glyco"/>
</dbReference>
<dbReference type="Pfam" id="PF03352">
    <property type="entry name" value="Adenine_glyco"/>
    <property type="match status" value="1"/>
</dbReference>
<dbReference type="Proteomes" id="UP001597191">
    <property type="component" value="Unassembled WGS sequence"/>
</dbReference>
<dbReference type="EMBL" id="JBHTOH010000016">
    <property type="protein sequence ID" value="MFD1410541.1"/>
    <property type="molecule type" value="Genomic_DNA"/>
</dbReference>
<dbReference type="PANTHER" id="PTHR30037:SF4">
    <property type="entry name" value="DNA-3-METHYLADENINE GLYCOSYLASE I"/>
    <property type="match status" value="1"/>
</dbReference>